<dbReference type="HOGENOM" id="CLU_067548_0_0_6"/>
<dbReference type="GO" id="GO:0006508">
    <property type="term" value="P:proteolysis"/>
    <property type="evidence" value="ECO:0007669"/>
    <property type="project" value="UniProtKB-KW"/>
</dbReference>
<evidence type="ECO:0000256" key="4">
    <source>
        <dbReference type="ARBA" id="ARBA00022801"/>
    </source>
</evidence>
<dbReference type="InterPro" id="IPR009003">
    <property type="entry name" value="Peptidase_S1_PA"/>
</dbReference>
<dbReference type="PRINTS" id="PR00839">
    <property type="entry name" value="V8PROTEASE"/>
</dbReference>
<dbReference type="Proteomes" id="UP000000593">
    <property type="component" value="Chromosome 2"/>
</dbReference>
<dbReference type="GO" id="GO:0004252">
    <property type="term" value="F:serine-type endopeptidase activity"/>
    <property type="evidence" value="ECO:0007669"/>
    <property type="project" value="InterPro"/>
</dbReference>
<proteinExistence type="inferred from homology"/>
<dbReference type="STRING" id="298386.PBPRB1619"/>
<evidence type="ECO:0000256" key="3">
    <source>
        <dbReference type="ARBA" id="ARBA00022729"/>
    </source>
</evidence>
<dbReference type="NCBIfam" id="TIGR03501">
    <property type="entry name" value="GlyGly_CTERM"/>
    <property type="match status" value="1"/>
</dbReference>
<dbReference type="SMART" id="SM00020">
    <property type="entry name" value="Tryp_SPc"/>
    <property type="match status" value="1"/>
</dbReference>
<dbReference type="KEGG" id="ppr:PBPRB1619"/>
<evidence type="ECO:0000256" key="2">
    <source>
        <dbReference type="ARBA" id="ARBA00022670"/>
    </source>
</evidence>
<dbReference type="InterPro" id="IPR020008">
    <property type="entry name" value="GlyGly_CTERM"/>
</dbReference>
<feature type="active site" description="Charge relay system" evidence="6">
    <location>
        <position position="102"/>
    </location>
</feature>
<keyword evidence="4 7" id="KW-0378">Hydrolase</keyword>
<feature type="chain" id="PRO_5006993688" description="Serine protease" evidence="7">
    <location>
        <begin position="24"/>
        <end position="352"/>
    </location>
</feature>
<evidence type="ECO:0000256" key="5">
    <source>
        <dbReference type="ARBA" id="ARBA00022825"/>
    </source>
</evidence>
<dbReference type="PROSITE" id="PS50240">
    <property type="entry name" value="TRYPSIN_DOM"/>
    <property type="match status" value="1"/>
</dbReference>
<gene>
    <name evidence="10" type="ordered locus">PBPRB1619</name>
</gene>
<feature type="domain" description="Peptidase S1" evidence="9">
    <location>
        <begin position="24"/>
        <end position="227"/>
    </location>
</feature>
<feature type="compositionally biased region" description="Basic and acidic residues" evidence="8">
    <location>
        <begin position="315"/>
        <end position="325"/>
    </location>
</feature>
<evidence type="ECO:0000313" key="10">
    <source>
        <dbReference type="EMBL" id="CAG23479.1"/>
    </source>
</evidence>
<dbReference type="EMBL" id="CR378680">
    <property type="protein sequence ID" value="CAG23479.1"/>
    <property type="molecule type" value="Genomic_DNA"/>
</dbReference>
<keyword evidence="11" id="KW-1185">Reference proteome</keyword>
<dbReference type="AlphaFoldDB" id="Q6LGV1"/>
<evidence type="ECO:0000256" key="7">
    <source>
        <dbReference type="RuleBase" id="RU004296"/>
    </source>
</evidence>
<dbReference type="eggNOG" id="COG3591">
    <property type="taxonomic scope" value="Bacteria"/>
</dbReference>
<evidence type="ECO:0000256" key="6">
    <source>
        <dbReference type="PIRSR" id="PIRSR608256-1"/>
    </source>
</evidence>
<feature type="active site" description="Charge relay system" evidence="6">
    <location>
        <position position="58"/>
    </location>
</feature>
<evidence type="ECO:0000256" key="8">
    <source>
        <dbReference type="SAM" id="MobiDB-lite"/>
    </source>
</evidence>
<keyword evidence="2 7" id="KW-0645">Protease</keyword>
<dbReference type="SUPFAM" id="SSF50494">
    <property type="entry name" value="Trypsin-like serine proteases"/>
    <property type="match status" value="1"/>
</dbReference>
<protein>
    <recommendedName>
        <fullName evidence="7">Serine protease</fullName>
        <ecNumber evidence="7">3.4.21.-</ecNumber>
    </recommendedName>
</protein>
<dbReference type="RefSeq" id="WP_011221635.1">
    <property type="nucleotide sequence ID" value="NC_006371.1"/>
</dbReference>
<dbReference type="InterPro" id="IPR008256">
    <property type="entry name" value="Peptidase_S1B"/>
</dbReference>
<dbReference type="Pfam" id="PF00089">
    <property type="entry name" value="Trypsin"/>
    <property type="match status" value="1"/>
</dbReference>
<evidence type="ECO:0000256" key="1">
    <source>
        <dbReference type="ARBA" id="ARBA00008764"/>
    </source>
</evidence>
<evidence type="ECO:0000259" key="9">
    <source>
        <dbReference type="PROSITE" id="PS50240"/>
    </source>
</evidence>
<reference evidence="11" key="1">
    <citation type="journal article" date="2005" name="Science">
        <title>Life at depth: Photobacterium profundum genome sequence and expression analysis.</title>
        <authorList>
            <person name="Vezzi A."/>
            <person name="Campanaro S."/>
            <person name="D'Angelo M."/>
            <person name="Simonato F."/>
            <person name="Vitulo N."/>
            <person name="Lauro F.M."/>
            <person name="Cestaro A."/>
            <person name="Malacrida G."/>
            <person name="Simionati B."/>
            <person name="Cannata N."/>
            <person name="Romualdi C."/>
            <person name="Bartlett D.H."/>
            <person name="Valle G."/>
        </authorList>
    </citation>
    <scope>NUCLEOTIDE SEQUENCE [LARGE SCALE GENOMIC DNA]</scope>
    <source>
        <strain evidence="11">ATCC BAA-1253 / SS9</strain>
    </source>
</reference>
<evidence type="ECO:0000313" key="11">
    <source>
        <dbReference type="Proteomes" id="UP000000593"/>
    </source>
</evidence>
<keyword evidence="5 7" id="KW-0720">Serine protease</keyword>
<feature type="signal peptide" evidence="7">
    <location>
        <begin position="1"/>
        <end position="23"/>
    </location>
</feature>
<comment type="similarity">
    <text evidence="1 7">Belongs to the peptidase S1B family.</text>
</comment>
<sequence>MKNIALCALTLALTSMVSVSSYAVEGGTTLSWTEHPYFIESQCTGTVLGGQYILLAGHCGASVDSPFPRQVNLSNGETMIPTTRNAEPYYDVDGIWGGGGADVALWTLPSTAPMNKVLFVADLFDAASTVNLGDNVSFMGFGQDDNTPRLELAKNHTVSWFGISAFEYKGIDGHSVPGDSGAPVLNTDNNIIAVNYSSGGNVDSEGKYDANGTDLHFVKNWLLQNINRWHSATELTFTGDKTIEVQSLHVNAIDMATRQNNGTLTTGDIAVTGGTCVTDGAVSPFGMCTLEIKSGSGEGKIMLEDGNAITVNRAPEPDPKPEPKPDNGSSGGGSLGWFGLLSLLAITLRHKA</sequence>
<feature type="region of interest" description="Disordered" evidence="8">
    <location>
        <begin position="311"/>
        <end position="332"/>
    </location>
</feature>
<organism evidence="10 11">
    <name type="scientific">Photobacterium profundum (strain SS9)</name>
    <dbReference type="NCBI Taxonomy" id="298386"/>
    <lineage>
        <taxon>Bacteria</taxon>
        <taxon>Pseudomonadati</taxon>
        <taxon>Pseudomonadota</taxon>
        <taxon>Gammaproteobacteria</taxon>
        <taxon>Vibrionales</taxon>
        <taxon>Vibrionaceae</taxon>
        <taxon>Photobacterium</taxon>
    </lineage>
</organism>
<keyword evidence="3 7" id="KW-0732">Signal</keyword>
<dbReference type="InterPro" id="IPR043504">
    <property type="entry name" value="Peptidase_S1_PA_chymotrypsin"/>
</dbReference>
<accession>Q6LGV1</accession>
<name>Q6LGV1_PHOPR</name>
<dbReference type="EC" id="3.4.21.-" evidence="7"/>
<feature type="active site" description="Charge relay system" evidence="6">
    <location>
        <position position="180"/>
    </location>
</feature>
<dbReference type="InterPro" id="IPR001254">
    <property type="entry name" value="Trypsin_dom"/>
</dbReference>
<dbReference type="Gene3D" id="2.40.10.10">
    <property type="entry name" value="Trypsin-like serine proteases"/>
    <property type="match status" value="2"/>
</dbReference>